<dbReference type="EMBL" id="MU275924">
    <property type="protein sequence ID" value="KAI0046508.1"/>
    <property type="molecule type" value="Genomic_DNA"/>
</dbReference>
<organism evidence="1 2">
    <name type="scientific">Auriscalpium vulgare</name>
    <dbReference type="NCBI Taxonomy" id="40419"/>
    <lineage>
        <taxon>Eukaryota</taxon>
        <taxon>Fungi</taxon>
        <taxon>Dikarya</taxon>
        <taxon>Basidiomycota</taxon>
        <taxon>Agaricomycotina</taxon>
        <taxon>Agaricomycetes</taxon>
        <taxon>Russulales</taxon>
        <taxon>Auriscalpiaceae</taxon>
        <taxon>Auriscalpium</taxon>
    </lineage>
</organism>
<reference evidence="1" key="1">
    <citation type="submission" date="2021-02" db="EMBL/GenBank/DDBJ databases">
        <authorList>
            <consortium name="DOE Joint Genome Institute"/>
            <person name="Ahrendt S."/>
            <person name="Looney B.P."/>
            <person name="Miyauchi S."/>
            <person name="Morin E."/>
            <person name="Drula E."/>
            <person name="Courty P.E."/>
            <person name="Chicoki N."/>
            <person name="Fauchery L."/>
            <person name="Kohler A."/>
            <person name="Kuo A."/>
            <person name="Labutti K."/>
            <person name="Pangilinan J."/>
            <person name="Lipzen A."/>
            <person name="Riley R."/>
            <person name="Andreopoulos W."/>
            <person name="He G."/>
            <person name="Johnson J."/>
            <person name="Barry K.W."/>
            <person name="Grigoriev I.V."/>
            <person name="Nagy L."/>
            <person name="Hibbett D."/>
            <person name="Henrissat B."/>
            <person name="Matheny P.B."/>
            <person name="Labbe J."/>
            <person name="Martin F."/>
        </authorList>
    </citation>
    <scope>NUCLEOTIDE SEQUENCE</scope>
    <source>
        <strain evidence="1">FP105234-sp</strain>
    </source>
</reference>
<dbReference type="Proteomes" id="UP000814033">
    <property type="component" value="Unassembled WGS sequence"/>
</dbReference>
<comment type="caution">
    <text evidence="1">The sequence shown here is derived from an EMBL/GenBank/DDBJ whole genome shotgun (WGS) entry which is preliminary data.</text>
</comment>
<sequence>MSSLPPPKRVGALNEMFPPKPTWTVAQVPDLAGTVALVTGGNSGIGKEMCKVLLSRNAKVYLAARSEAKAHEAIAELKAHTGKEDVHFLRLDLADLTSVRRAAEEFTANEQHLHLLFNNGGVMNTPLDNVTAQGYDGQFGTNVLGHYFLTQLLLPTLLRTAHADGQSPSKVRVIHTSSSGHAQLTVPGGIDWASVQKGDAALSARKRLGIMKLYGQSKLGNVLLSNELARRYGAQGVVSIAVHPGSIKTDLGRHMNSWSPPILIARLLSYFFYDVSYGAITPLYAGTSEEALDMNGEYLTAWARRQVPNPDALRPDLMEKLWAWCEEQVKGF</sequence>
<gene>
    <name evidence="1" type="ORF">FA95DRAFT_1606870</name>
</gene>
<evidence type="ECO:0000313" key="1">
    <source>
        <dbReference type="EMBL" id="KAI0046508.1"/>
    </source>
</evidence>
<accession>A0ACB8RSP2</accession>
<keyword evidence="2" id="KW-1185">Reference proteome</keyword>
<evidence type="ECO:0000313" key="2">
    <source>
        <dbReference type="Proteomes" id="UP000814033"/>
    </source>
</evidence>
<proteinExistence type="predicted"/>
<name>A0ACB8RSP2_9AGAM</name>
<protein>
    <submittedName>
        <fullName evidence="1">NAD-P-binding protein</fullName>
    </submittedName>
</protein>
<reference evidence="1" key="2">
    <citation type="journal article" date="2022" name="New Phytol.">
        <title>Evolutionary transition to the ectomycorrhizal habit in the genomes of a hyperdiverse lineage of mushroom-forming fungi.</title>
        <authorList>
            <person name="Looney B."/>
            <person name="Miyauchi S."/>
            <person name="Morin E."/>
            <person name="Drula E."/>
            <person name="Courty P.E."/>
            <person name="Kohler A."/>
            <person name="Kuo A."/>
            <person name="LaButti K."/>
            <person name="Pangilinan J."/>
            <person name="Lipzen A."/>
            <person name="Riley R."/>
            <person name="Andreopoulos W."/>
            <person name="He G."/>
            <person name="Johnson J."/>
            <person name="Nolan M."/>
            <person name="Tritt A."/>
            <person name="Barry K.W."/>
            <person name="Grigoriev I.V."/>
            <person name="Nagy L.G."/>
            <person name="Hibbett D."/>
            <person name="Henrissat B."/>
            <person name="Matheny P.B."/>
            <person name="Labbe J."/>
            <person name="Martin F.M."/>
        </authorList>
    </citation>
    <scope>NUCLEOTIDE SEQUENCE</scope>
    <source>
        <strain evidence="1">FP105234-sp</strain>
    </source>
</reference>